<organism evidence="2 3">
    <name type="scientific">Abyssobacteria bacterium (strain SURF_5)</name>
    <dbReference type="NCBI Taxonomy" id="2093360"/>
    <lineage>
        <taxon>Bacteria</taxon>
        <taxon>Pseudomonadati</taxon>
        <taxon>Candidatus Hydrogenedentota</taxon>
        <taxon>Candidatus Abyssobacteria</taxon>
    </lineage>
</organism>
<feature type="transmembrane region" description="Helical" evidence="1">
    <location>
        <begin position="82"/>
        <end position="105"/>
    </location>
</feature>
<protein>
    <submittedName>
        <fullName evidence="2">Uncharacterized protein</fullName>
    </submittedName>
</protein>
<reference evidence="2 3" key="1">
    <citation type="journal article" date="2017" name="ISME J.">
        <title>Energy and carbon metabolisms in a deep terrestrial subsurface fluid microbial community.</title>
        <authorList>
            <person name="Momper L."/>
            <person name="Jungbluth S.P."/>
            <person name="Lee M.D."/>
            <person name="Amend J.P."/>
        </authorList>
    </citation>
    <scope>NUCLEOTIDE SEQUENCE [LARGE SCALE GENOMIC DNA]</scope>
    <source>
        <strain evidence="2">SURF_5</strain>
    </source>
</reference>
<accession>A0A3A4P0L7</accession>
<gene>
    <name evidence="2" type="ORF">C4520_03590</name>
</gene>
<feature type="transmembrane region" description="Helical" evidence="1">
    <location>
        <begin position="191"/>
        <end position="211"/>
    </location>
</feature>
<keyword evidence="1" id="KW-0812">Transmembrane</keyword>
<evidence type="ECO:0000313" key="3">
    <source>
        <dbReference type="Proteomes" id="UP000265882"/>
    </source>
</evidence>
<comment type="caution">
    <text evidence="2">The sequence shown here is derived from an EMBL/GenBank/DDBJ whole genome shotgun (WGS) entry which is preliminary data.</text>
</comment>
<keyword evidence="1" id="KW-1133">Transmembrane helix</keyword>
<dbReference type="EMBL" id="QZKU01000032">
    <property type="protein sequence ID" value="RJP24679.1"/>
    <property type="molecule type" value="Genomic_DNA"/>
</dbReference>
<name>A0A3A4P0L7_ABYX5</name>
<evidence type="ECO:0000256" key="1">
    <source>
        <dbReference type="SAM" id="Phobius"/>
    </source>
</evidence>
<evidence type="ECO:0000313" key="2">
    <source>
        <dbReference type="EMBL" id="RJP24679.1"/>
    </source>
</evidence>
<dbReference type="AlphaFoldDB" id="A0A3A4P0L7"/>
<feature type="transmembrane region" description="Helical" evidence="1">
    <location>
        <begin position="159"/>
        <end position="179"/>
    </location>
</feature>
<feature type="transmembrane region" description="Helical" evidence="1">
    <location>
        <begin position="19"/>
        <end position="36"/>
    </location>
</feature>
<feature type="transmembrane region" description="Helical" evidence="1">
    <location>
        <begin position="125"/>
        <end position="147"/>
    </location>
</feature>
<sequence>MPTQAAQQALDILRDSSQFKWYVIPLFVLIVYVYAVEIEKRNWSLVFAGLALWGADWFNEIWNALVFHFTNHAPVWGAPGGGTAYLLLIGLNIEISFMFAILGIVFIKMLPADRNLRIFGIPNRIFFACVDAAICVFIEILLNLANALTWDYSWWNVRAPWLIFLIGYLYFFLIAFWVYDMKSVRNKAITVSIILGVDAAALIVFGVFLGWI</sequence>
<proteinExistence type="predicted"/>
<dbReference type="Proteomes" id="UP000265882">
    <property type="component" value="Unassembled WGS sequence"/>
</dbReference>
<keyword evidence="1" id="KW-0472">Membrane</keyword>